<keyword evidence="2" id="KW-0349">Heme</keyword>
<gene>
    <name evidence="9" type="primary">LOC116206903</name>
</gene>
<reference evidence="8" key="1">
    <citation type="journal article" date="2020" name="Plant Biotechnol. J.">
        <title>The pomegranate (Punica granatum L.) draft genome dissects genetic divergence between soft- and hard-seeded cultivars.</title>
        <authorList>
            <person name="Luo X."/>
            <person name="Li H."/>
            <person name="Wu Z."/>
            <person name="Yao W."/>
            <person name="Zhao P."/>
            <person name="Cao D."/>
            <person name="Yu H."/>
            <person name="Li K."/>
            <person name="Poudel K."/>
            <person name="Zhao D."/>
            <person name="Zhang F."/>
            <person name="Xia X."/>
            <person name="Chen L."/>
            <person name="Wang Q."/>
            <person name="Jing D."/>
            <person name="Cao S."/>
        </authorList>
    </citation>
    <scope>NUCLEOTIDE SEQUENCE [LARGE SCALE GENOMIC DNA]</scope>
    <source>
        <strain evidence="8">cv. Tunisia</strain>
    </source>
</reference>
<dbReference type="GeneID" id="116206903"/>
<keyword evidence="3" id="KW-0479">Metal-binding</keyword>
<evidence type="ECO:0000256" key="1">
    <source>
        <dbReference type="ARBA" id="ARBA00010617"/>
    </source>
</evidence>
<dbReference type="SUPFAM" id="SSF48264">
    <property type="entry name" value="Cytochrome P450"/>
    <property type="match status" value="1"/>
</dbReference>
<keyword evidence="5" id="KW-0408">Iron</keyword>
<dbReference type="PANTHER" id="PTHR47950">
    <property type="entry name" value="CYTOCHROME P450, FAMILY 76, SUBFAMILY C, POLYPEPTIDE 5-RELATED"/>
    <property type="match status" value="1"/>
</dbReference>
<reference evidence="9" key="2">
    <citation type="submission" date="2025-08" db="UniProtKB">
        <authorList>
            <consortium name="RefSeq"/>
        </authorList>
    </citation>
    <scope>IDENTIFICATION</scope>
    <source>
        <tissue evidence="9">Leaf</tissue>
    </source>
</reference>
<evidence type="ECO:0000256" key="7">
    <source>
        <dbReference type="SAM" id="MobiDB-lite"/>
    </source>
</evidence>
<evidence type="ECO:0000256" key="3">
    <source>
        <dbReference type="ARBA" id="ARBA00022723"/>
    </source>
</evidence>
<dbReference type="PANTHER" id="PTHR47950:SF4">
    <property type="entry name" value="GERANIOL 8-HYDROXYLASE-LIKE"/>
    <property type="match status" value="1"/>
</dbReference>
<keyword evidence="6" id="KW-0503">Monooxygenase</keyword>
<dbReference type="InterPro" id="IPR036396">
    <property type="entry name" value="Cyt_P450_sf"/>
</dbReference>
<accession>A0A6P8DMI3</accession>
<keyword evidence="4" id="KW-0560">Oxidoreductase</keyword>
<dbReference type="AlphaFoldDB" id="A0A6P8DMI3"/>
<name>A0A6P8DMI3_PUNGR</name>
<protein>
    <submittedName>
        <fullName evidence="9">Zealexin A1 synthase-like</fullName>
    </submittedName>
</protein>
<dbReference type="GO" id="GO:0020037">
    <property type="term" value="F:heme binding"/>
    <property type="evidence" value="ECO:0007669"/>
    <property type="project" value="InterPro"/>
</dbReference>
<dbReference type="Gene3D" id="1.10.630.10">
    <property type="entry name" value="Cytochrome P450"/>
    <property type="match status" value="1"/>
</dbReference>
<dbReference type="OrthoDB" id="2789670at2759"/>
<sequence>MDLADPSSETDKEFIQGYGVADHGEVREAEPSRLLSSAQEGGPIGRKTEDDSLQTWELPGETTHTCVCIWTYWDMFAAGTDTTSSTLEWAMAELFRNPEKLLKVQAVLRQVIGRGIPC</sequence>
<dbReference type="Pfam" id="PF00067">
    <property type="entry name" value="p450"/>
    <property type="match status" value="1"/>
</dbReference>
<dbReference type="InterPro" id="IPR002401">
    <property type="entry name" value="Cyt_P450_E_grp-I"/>
</dbReference>
<comment type="similarity">
    <text evidence="1">Belongs to the cytochrome P450 family.</text>
</comment>
<dbReference type="GO" id="GO:0005506">
    <property type="term" value="F:iron ion binding"/>
    <property type="evidence" value="ECO:0007669"/>
    <property type="project" value="InterPro"/>
</dbReference>
<dbReference type="SMR" id="A0A6P8DMI3"/>
<evidence type="ECO:0000256" key="6">
    <source>
        <dbReference type="ARBA" id="ARBA00023033"/>
    </source>
</evidence>
<evidence type="ECO:0000256" key="2">
    <source>
        <dbReference type="ARBA" id="ARBA00022617"/>
    </source>
</evidence>
<dbReference type="PRINTS" id="PR00463">
    <property type="entry name" value="EP450I"/>
</dbReference>
<evidence type="ECO:0000313" key="8">
    <source>
        <dbReference type="Proteomes" id="UP000515151"/>
    </source>
</evidence>
<evidence type="ECO:0000256" key="5">
    <source>
        <dbReference type="ARBA" id="ARBA00023004"/>
    </source>
</evidence>
<dbReference type="InterPro" id="IPR001128">
    <property type="entry name" value="Cyt_P450"/>
</dbReference>
<dbReference type="GO" id="GO:0016705">
    <property type="term" value="F:oxidoreductase activity, acting on paired donors, with incorporation or reduction of molecular oxygen"/>
    <property type="evidence" value="ECO:0007669"/>
    <property type="project" value="InterPro"/>
</dbReference>
<evidence type="ECO:0000313" key="9">
    <source>
        <dbReference type="RefSeq" id="XP_031395604.1"/>
    </source>
</evidence>
<feature type="region of interest" description="Disordered" evidence="7">
    <location>
        <begin position="1"/>
        <end position="54"/>
    </location>
</feature>
<evidence type="ECO:0000256" key="4">
    <source>
        <dbReference type="ARBA" id="ARBA00023002"/>
    </source>
</evidence>
<dbReference type="Proteomes" id="UP000515151">
    <property type="component" value="Chromosome 1"/>
</dbReference>
<feature type="compositionally biased region" description="Basic and acidic residues" evidence="7">
    <location>
        <begin position="22"/>
        <end position="31"/>
    </location>
</feature>
<organism evidence="8 9">
    <name type="scientific">Punica granatum</name>
    <name type="common">Pomegranate</name>
    <dbReference type="NCBI Taxonomy" id="22663"/>
    <lineage>
        <taxon>Eukaryota</taxon>
        <taxon>Viridiplantae</taxon>
        <taxon>Streptophyta</taxon>
        <taxon>Embryophyta</taxon>
        <taxon>Tracheophyta</taxon>
        <taxon>Spermatophyta</taxon>
        <taxon>Magnoliopsida</taxon>
        <taxon>eudicotyledons</taxon>
        <taxon>Gunneridae</taxon>
        <taxon>Pentapetalae</taxon>
        <taxon>rosids</taxon>
        <taxon>malvids</taxon>
        <taxon>Myrtales</taxon>
        <taxon>Lythraceae</taxon>
        <taxon>Punica</taxon>
    </lineage>
</organism>
<proteinExistence type="inferred from homology"/>
<dbReference type="GO" id="GO:0004497">
    <property type="term" value="F:monooxygenase activity"/>
    <property type="evidence" value="ECO:0007669"/>
    <property type="project" value="UniProtKB-KW"/>
</dbReference>
<dbReference type="RefSeq" id="XP_031395604.1">
    <property type="nucleotide sequence ID" value="XM_031539744.1"/>
</dbReference>
<keyword evidence="8" id="KW-1185">Reference proteome</keyword>